<dbReference type="AlphaFoldDB" id="A0A5D2S7U6"/>
<sequence length="30" mass="3518">MSEEEADKVAGLEEVEYVEPCRYIKIMELN</sequence>
<proteinExistence type="predicted"/>
<name>A0A5D2S7U6_GOSMU</name>
<gene>
    <name evidence="1" type="ORF">E1A91_D13G262300v1</name>
</gene>
<evidence type="ECO:0000313" key="2">
    <source>
        <dbReference type="Proteomes" id="UP000323597"/>
    </source>
</evidence>
<dbReference type="Proteomes" id="UP000323597">
    <property type="component" value="Chromosome D13"/>
</dbReference>
<dbReference type="EMBL" id="CM017661">
    <property type="protein sequence ID" value="TYI48642.1"/>
    <property type="molecule type" value="Genomic_DNA"/>
</dbReference>
<accession>A0A5D2S7U6</accession>
<reference evidence="1 2" key="1">
    <citation type="submission" date="2019-07" db="EMBL/GenBank/DDBJ databases">
        <title>WGS assembly of Gossypium mustelinum.</title>
        <authorList>
            <person name="Chen Z.J."/>
            <person name="Sreedasyam A."/>
            <person name="Ando A."/>
            <person name="Song Q."/>
            <person name="De L."/>
            <person name="Hulse-Kemp A."/>
            <person name="Ding M."/>
            <person name="Ye W."/>
            <person name="Kirkbride R."/>
            <person name="Jenkins J."/>
            <person name="Plott C."/>
            <person name="Lovell J."/>
            <person name="Lin Y.-M."/>
            <person name="Vaughn R."/>
            <person name="Liu B."/>
            <person name="Li W."/>
            <person name="Simpson S."/>
            <person name="Scheffler B."/>
            <person name="Saski C."/>
            <person name="Grover C."/>
            <person name="Hu G."/>
            <person name="Conover J."/>
            <person name="Carlson J."/>
            <person name="Shu S."/>
            <person name="Boston L."/>
            <person name="Williams M."/>
            <person name="Peterson D."/>
            <person name="Mcgee K."/>
            <person name="Jones D."/>
            <person name="Wendel J."/>
            <person name="Stelly D."/>
            <person name="Grimwood J."/>
            <person name="Schmutz J."/>
        </authorList>
    </citation>
    <scope>NUCLEOTIDE SEQUENCE [LARGE SCALE GENOMIC DNA]</scope>
    <source>
        <strain evidence="1">1408120.09</strain>
    </source>
</reference>
<evidence type="ECO:0000313" key="1">
    <source>
        <dbReference type="EMBL" id="TYI48642.1"/>
    </source>
</evidence>
<protein>
    <submittedName>
        <fullName evidence="1">Uncharacterized protein</fullName>
    </submittedName>
</protein>
<keyword evidence="2" id="KW-1185">Reference proteome</keyword>
<organism evidence="1 2">
    <name type="scientific">Gossypium mustelinum</name>
    <name type="common">Cotton</name>
    <name type="synonym">Gossypium caicoense</name>
    <dbReference type="NCBI Taxonomy" id="34275"/>
    <lineage>
        <taxon>Eukaryota</taxon>
        <taxon>Viridiplantae</taxon>
        <taxon>Streptophyta</taxon>
        <taxon>Embryophyta</taxon>
        <taxon>Tracheophyta</taxon>
        <taxon>Spermatophyta</taxon>
        <taxon>Magnoliopsida</taxon>
        <taxon>eudicotyledons</taxon>
        <taxon>Gunneridae</taxon>
        <taxon>Pentapetalae</taxon>
        <taxon>rosids</taxon>
        <taxon>malvids</taxon>
        <taxon>Malvales</taxon>
        <taxon>Malvaceae</taxon>
        <taxon>Malvoideae</taxon>
        <taxon>Gossypium</taxon>
    </lineage>
</organism>